<keyword evidence="3" id="KW-1185">Reference proteome</keyword>
<protein>
    <submittedName>
        <fullName evidence="2">Uncharacterized protein</fullName>
    </submittedName>
</protein>
<feature type="compositionally biased region" description="Acidic residues" evidence="1">
    <location>
        <begin position="130"/>
        <end position="145"/>
    </location>
</feature>
<accession>A0ABD1XK87</accession>
<dbReference type="EMBL" id="JBHFFA010000008">
    <property type="protein sequence ID" value="KAL2608306.1"/>
    <property type="molecule type" value="Genomic_DNA"/>
</dbReference>
<evidence type="ECO:0000313" key="2">
    <source>
        <dbReference type="EMBL" id="KAL2608306.1"/>
    </source>
</evidence>
<feature type="compositionally biased region" description="Polar residues" evidence="1">
    <location>
        <begin position="14"/>
        <end position="25"/>
    </location>
</feature>
<evidence type="ECO:0000313" key="3">
    <source>
        <dbReference type="Proteomes" id="UP001605036"/>
    </source>
</evidence>
<feature type="compositionally biased region" description="Low complexity" evidence="1">
    <location>
        <begin position="171"/>
        <end position="188"/>
    </location>
</feature>
<comment type="caution">
    <text evidence="2">The sequence shown here is derived from an EMBL/GenBank/DDBJ whole genome shotgun (WGS) entry which is preliminary data.</text>
</comment>
<feature type="compositionally biased region" description="Basic and acidic residues" evidence="1">
    <location>
        <begin position="96"/>
        <end position="109"/>
    </location>
</feature>
<feature type="compositionally biased region" description="Basic and acidic residues" evidence="1">
    <location>
        <begin position="118"/>
        <end position="127"/>
    </location>
</feature>
<reference evidence="2 3" key="1">
    <citation type="submission" date="2024-09" db="EMBL/GenBank/DDBJ databases">
        <title>Chromosome-scale assembly of Riccia fluitans.</title>
        <authorList>
            <person name="Paukszto L."/>
            <person name="Sawicki J."/>
            <person name="Karawczyk K."/>
            <person name="Piernik-Szablinska J."/>
            <person name="Szczecinska M."/>
            <person name="Mazdziarz M."/>
        </authorList>
    </citation>
    <scope>NUCLEOTIDE SEQUENCE [LARGE SCALE GENOMIC DNA]</scope>
    <source>
        <strain evidence="2">Rf_01</strain>
        <tissue evidence="2">Aerial parts of the thallus</tissue>
    </source>
</reference>
<evidence type="ECO:0000256" key="1">
    <source>
        <dbReference type="SAM" id="MobiDB-lite"/>
    </source>
</evidence>
<feature type="region of interest" description="Disordered" evidence="1">
    <location>
        <begin position="1"/>
        <end position="188"/>
    </location>
</feature>
<gene>
    <name evidence="2" type="ORF">R1flu_026879</name>
</gene>
<proteinExistence type="predicted"/>
<name>A0ABD1XK87_9MARC</name>
<dbReference type="AlphaFoldDB" id="A0ABD1XK87"/>
<dbReference type="Proteomes" id="UP001605036">
    <property type="component" value="Unassembled WGS sequence"/>
</dbReference>
<sequence>MRRNADLRGCGPSSEKTCLGSSSISLKRKRGEGKLTSQASRWEPMPTAIPRKRLPPTGRDFLSSRHEEAVIDPDSDSTSDLPGSTPPPPPRKSKLSTRDKPAEDAELLKPRHSSPKSPHLDAKKLSLPEDTSDDEEEDLPEDNEKEEASKWQAPPVKKLTYSKEKVEEVTSSSNSSASAPAAGALIEH</sequence>
<organism evidence="2 3">
    <name type="scientific">Riccia fluitans</name>
    <dbReference type="NCBI Taxonomy" id="41844"/>
    <lineage>
        <taxon>Eukaryota</taxon>
        <taxon>Viridiplantae</taxon>
        <taxon>Streptophyta</taxon>
        <taxon>Embryophyta</taxon>
        <taxon>Marchantiophyta</taxon>
        <taxon>Marchantiopsida</taxon>
        <taxon>Marchantiidae</taxon>
        <taxon>Marchantiales</taxon>
        <taxon>Ricciaceae</taxon>
        <taxon>Riccia</taxon>
    </lineage>
</organism>